<dbReference type="EMBL" id="FNUJ01000002">
    <property type="protein sequence ID" value="SEF24792.1"/>
    <property type="molecule type" value="Genomic_DNA"/>
</dbReference>
<feature type="region of interest" description="Disordered" evidence="1">
    <location>
        <begin position="54"/>
        <end position="82"/>
    </location>
</feature>
<evidence type="ECO:0000313" key="2">
    <source>
        <dbReference type="EMBL" id="SEF24792.1"/>
    </source>
</evidence>
<dbReference type="STRING" id="218821.SAMN05421837_102872"/>
<sequence length="82" mass="8808">MRAGVARSRASFLVLQGTFRLVTAGWHLDRIAARVHFAGFIVGFGHLRGYPADTGVNRDDSRVPPRSISTATSPNAATTAKK</sequence>
<accession>A0A1H5QF83</accession>
<reference evidence="3" key="1">
    <citation type="submission" date="2016-10" db="EMBL/GenBank/DDBJ databases">
        <authorList>
            <person name="Varghese N."/>
            <person name="Submissions S."/>
        </authorList>
    </citation>
    <scope>NUCLEOTIDE SEQUENCE [LARGE SCALE GENOMIC DNA]</scope>
    <source>
        <strain evidence="3">DSM 44654</strain>
    </source>
</reference>
<organism evidence="2 3">
    <name type="scientific">Amycolatopsis pretoriensis</name>
    <dbReference type="NCBI Taxonomy" id="218821"/>
    <lineage>
        <taxon>Bacteria</taxon>
        <taxon>Bacillati</taxon>
        <taxon>Actinomycetota</taxon>
        <taxon>Actinomycetes</taxon>
        <taxon>Pseudonocardiales</taxon>
        <taxon>Pseudonocardiaceae</taxon>
        <taxon>Amycolatopsis</taxon>
    </lineage>
</organism>
<proteinExistence type="predicted"/>
<evidence type="ECO:0000313" key="3">
    <source>
        <dbReference type="Proteomes" id="UP000198878"/>
    </source>
</evidence>
<keyword evidence="3" id="KW-1185">Reference proteome</keyword>
<protein>
    <submittedName>
        <fullName evidence="2">Uncharacterized protein</fullName>
    </submittedName>
</protein>
<gene>
    <name evidence="2" type="ORF">SAMN05421837_102872</name>
</gene>
<feature type="compositionally biased region" description="Low complexity" evidence="1">
    <location>
        <begin position="67"/>
        <end position="82"/>
    </location>
</feature>
<name>A0A1H5QF83_9PSEU</name>
<evidence type="ECO:0000256" key="1">
    <source>
        <dbReference type="SAM" id="MobiDB-lite"/>
    </source>
</evidence>
<dbReference type="Proteomes" id="UP000198878">
    <property type="component" value="Unassembled WGS sequence"/>
</dbReference>
<dbReference type="AlphaFoldDB" id="A0A1H5QF83"/>